<evidence type="ECO:0000313" key="3">
    <source>
        <dbReference type="WBParaSite" id="Csp11.Scaffold582.g4627.t1"/>
    </source>
</evidence>
<sequence>MTHKNSKAAGTHPNFLIYYFKSVTQPTIVLISFIFFLFQFSIEIYSQTTARRIVTQTTIIKRCTLCDSSGSHFIQSHSST</sequence>
<name>A0A1I7TCQ2_9PELO</name>
<reference evidence="3" key="1">
    <citation type="submission" date="2016-11" db="UniProtKB">
        <authorList>
            <consortium name="WormBaseParasite"/>
        </authorList>
    </citation>
    <scope>IDENTIFICATION</scope>
</reference>
<dbReference type="Proteomes" id="UP000095282">
    <property type="component" value="Unplaced"/>
</dbReference>
<evidence type="ECO:0000313" key="2">
    <source>
        <dbReference type="Proteomes" id="UP000095282"/>
    </source>
</evidence>
<dbReference type="AlphaFoldDB" id="A0A1I7TCQ2"/>
<dbReference type="WBParaSite" id="Csp11.Scaffold582.g4627.t1">
    <property type="protein sequence ID" value="Csp11.Scaffold582.g4627.t1"/>
    <property type="gene ID" value="Csp11.Scaffold582.g4627"/>
</dbReference>
<proteinExistence type="predicted"/>
<protein>
    <submittedName>
        <fullName evidence="3">Ovule protein</fullName>
    </submittedName>
</protein>
<keyword evidence="1" id="KW-0812">Transmembrane</keyword>
<feature type="transmembrane region" description="Helical" evidence="1">
    <location>
        <begin position="23"/>
        <end position="42"/>
    </location>
</feature>
<evidence type="ECO:0000256" key="1">
    <source>
        <dbReference type="SAM" id="Phobius"/>
    </source>
</evidence>
<organism evidence="2 3">
    <name type="scientific">Caenorhabditis tropicalis</name>
    <dbReference type="NCBI Taxonomy" id="1561998"/>
    <lineage>
        <taxon>Eukaryota</taxon>
        <taxon>Metazoa</taxon>
        <taxon>Ecdysozoa</taxon>
        <taxon>Nematoda</taxon>
        <taxon>Chromadorea</taxon>
        <taxon>Rhabditida</taxon>
        <taxon>Rhabditina</taxon>
        <taxon>Rhabditomorpha</taxon>
        <taxon>Rhabditoidea</taxon>
        <taxon>Rhabditidae</taxon>
        <taxon>Peloderinae</taxon>
        <taxon>Caenorhabditis</taxon>
    </lineage>
</organism>
<keyword evidence="1" id="KW-1133">Transmembrane helix</keyword>
<keyword evidence="1" id="KW-0472">Membrane</keyword>
<keyword evidence="2" id="KW-1185">Reference proteome</keyword>
<accession>A0A1I7TCQ2</accession>